<name>A0A8H3WC98_9PEZI</name>
<dbReference type="AlphaFoldDB" id="A0A8H3WC98"/>
<dbReference type="Proteomes" id="UP000434172">
    <property type="component" value="Unassembled WGS sequence"/>
</dbReference>
<keyword evidence="2" id="KW-1185">Reference proteome</keyword>
<reference evidence="1 2" key="1">
    <citation type="submission" date="2019-12" db="EMBL/GenBank/DDBJ databases">
        <title>A genome sequence resource for the geographically widespread anthracnose pathogen Colletotrichum asianum.</title>
        <authorList>
            <person name="Meng Y."/>
        </authorList>
    </citation>
    <scope>NUCLEOTIDE SEQUENCE [LARGE SCALE GENOMIC DNA]</scope>
    <source>
        <strain evidence="1 2">ICMP 18580</strain>
    </source>
</reference>
<dbReference type="EMBL" id="WOWK01000037">
    <property type="protein sequence ID" value="KAF0325348.1"/>
    <property type="molecule type" value="Genomic_DNA"/>
</dbReference>
<gene>
    <name evidence="1" type="ORF">GQ607_007382</name>
</gene>
<protein>
    <submittedName>
        <fullName evidence="1">Uncharacterized protein</fullName>
    </submittedName>
</protein>
<accession>A0A8H3WC98</accession>
<comment type="caution">
    <text evidence="1">The sequence shown here is derived from an EMBL/GenBank/DDBJ whole genome shotgun (WGS) entry which is preliminary data.</text>
</comment>
<sequence length="81" mass="8805">MSLPFPGLFSRTDLLVKPHAPQISLTPKPHFARGQAGLLNNHLTYQRATLHCSGVITGLPGDVQGSKHSRLLFSIYNDIVG</sequence>
<evidence type="ECO:0000313" key="1">
    <source>
        <dbReference type="EMBL" id="KAF0325348.1"/>
    </source>
</evidence>
<organism evidence="1 2">
    <name type="scientific">Colletotrichum asianum</name>
    <dbReference type="NCBI Taxonomy" id="702518"/>
    <lineage>
        <taxon>Eukaryota</taxon>
        <taxon>Fungi</taxon>
        <taxon>Dikarya</taxon>
        <taxon>Ascomycota</taxon>
        <taxon>Pezizomycotina</taxon>
        <taxon>Sordariomycetes</taxon>
        <taxon>Hypocreomycetidae</taxon>
        <taxon>Glomerellales</taxon>
        <taxon>Glomerellaceae</taxon>
        <taxon>Colletotrichum</taxon>
        <taxon>Colletotrichum gloeosporioides species complex</taxon>
    </lineage>
</organism>
<evidence type="ECO:0000313" key="2">
    <source>
        <dbReference type="Proteomes" id="UP000434172"/>
    </source>
</evidence>
<proteinExistence type="predicted"/>